<feature type="region of interest" description="Disordered" evidence="1">
    <location>
        <begin position="70"/>
        <end position="232"/>
    </location>
</feature>
<gene>
    <name evidence="2" type="ORF">PG999_001394</name>
</gene>
<dbReference type="AlphaFoldDB" id="A0AAW0REN7"/>
<dbReference type="EMBL" id="JAQQWP010000001">
    <property type="protein sequence ID" value="KAK8133221.1"/>
    <property type="molecule type" value="Genomic_DNA"/>
</dbReference>
<protein>
    <submittedName>
        <fullName evidence="2">Uncharacterized protein</fullName>
    </submittedName>
</protein>
<organism evidence="2 3">
    <name type="scientific">Apiospora kogelbergensis</name>
    <dbReference type="NCBI Taxonomy" id="1337665"/>
    <lineage>
        <taxon>Eukaryota</taxon>
        <taxon>Fungi</taxon>
        <taxon>Dikarya</taxon>
        <taxon>Ascomycota</taxon>
        <taxon>Pezizomycotina</taxon>
        <taxon>Sordariomycetes</taxon>
        <taxon>Xylariomycetidae</taxon>
        <taxon>Amphisphaeriales</taxon>
        <taxon>Apiosporaceae</taxon>
        <taxon>Apiospora</taxon>
    </lineage>
</organism>
<name>A0AAW0REN7_9PEZI</name>
<feature type="compositionally biased region" description="Gly residues" evidence="1">
    <location>
        <begin position="1"/>
        <end position="20"/>
    </location>
</feature>
<accession>A0AAW0REN7</accession>
<comment type="caution">
    <text evidence="2">The sequence shown here is derived from an EMBL/GenBank/DDBJ whole genome shotgun (WGS) entry which is preliminary data.</text>
</comment>
<evidence type="ECO:0000313" key="2">
    <source>
        <dbReference type="EMBL" id="KAK8133221.1"/>
    </source>
</evidence>
<evidence type="ECO:0000313" key="3">
    <source>
        <dbReference type="Proteomes" id="UP001392437"/>
    </source>
</evidence>
<keyword evidence="3" id="KW-1185">Reference proteome</keyword>
<proteinExistence type="predicted"/>
<dbReference type="Proteomes" id="UP001392437">
    <property type="component" value="Unassembled WGS sequence"/>
</dbReference>
<reference evidence="2 3" key="1">
    <citation type="submission" date="2023-01" db="EMBL/GenBank/DDBJ databases">
        <title>Analysis of 21 Apiospora genomes using comparative genomics revels a genus with tremendous synthesis potential of carbohydrate active enzymes and secondary metabolites.</title>
        <authorList>
            <person name="Sorensen T."/>
        </authorList>
    </citation>
    <scope>NUCLEOTIDE SEQUENCE [LARGE SCALE GENOMIC DNA]</scope>
    <source>
        <strain evidence="2 3">CBS 117206</strain>
    </source>
</reference>
<evidence type="ECO:0000256" key="1">
    <source>
        <dbReference type="SAM" id="MobiDB-lite"/>
    </source>
</evidence>
<feature type="compositionally biased region" description="Basic and acidic residues" evidence="1">
    <location>
        <begin position="94"/>
        <end position="103"/>
    </location>
</feature>
<feature type="compositionally biased region" description="Basic and acidic residues" evidence="1">
    <location>
        <begin position="142"/>
        <end position="187"/>
    </location>
</feature>
<sequence>MASSGYGGSGGGYYGSGYGQGHPSAAEEVPADESGLTAADQADIEAAMREGTYANSMGYFSQNGRWIGTSTETVSVPPDGVPRLPSDPGQVWTHEWRTEDISPHRRAATARTNYRDQFGEAPPPRAFAHYGGPDDDGLSTYDYRRLDGTPADARDVGARERNADRWASESLDRHTAGEAAHAEEQARLQEQNQHRINAAAGRGGYLPPVVHQPNPPQDPPQDQHRRRRRRHH</sequence>
<feature type="region of interest" description="Disordered" evidence="1">
    <location>
        <begin position="1"/>
        <end position="43"/>
    </location>
</feature>